<feature type="transmembrane region" description="Helical" evidence="1">
    <location>
        <begin position="324"/>
        <end position="349"/>
    </location>
</feature>
<gene>
    <name evidence="2" type="ORF">DJ90_875</name>
</gene>
<feature type="transmembrane region" description="Helical" evidence="1">
    <location>
        <begin position="211"/>
        <end position="238"/>
    </location>
</feature>
<evidence type="ECO:0000313" key="2">
    <source>
        <dbReference type="EMBL" id="KFN10554.1"/>
    </source>
</evidence>
<proteinExistence type="predicted"/>
<dbReference type="GeneID" id="77011626"/>
<dbReference type="HOGENOM" id="CLU_054736_0_0_9"/>
<keyword evidence="1" id="KW-1133">Transmembrane helix</keyword>
<dbReference type="OrthoDB" id="1708273at2"/>
<feature type="transmembrane region" description="Helical" evidence="1">
    <location>
        <begin position="258"/>
        <end position="277"/>
    </location>
</feature>
<dbReference type="AlphaFoldDB" id="A0A090ZGW0"/>
<dbReference type="Proteomes" id="UP000029278">
    <property type="component" value="Unassembled WGS sequence"/>
</dbReference>
<name>A0A090ZGW0_PAEMA</name>
<comment type="caution">
    <text evidence="2">The sequence shown here is derived from an EMBL/GenBank/DDBJ whole genome shotgun (WGS) entry which is preliminary data.</text>
</comment>
<sequence length="382" mass="42009">MFRKECKKTLKTWTFWIYVAVLLLFGYTQLGTELAKIEPPQPGRESYGMKYVDDPGLIMNGAAACLAGEFAANAYIAYPPPFRFYKNVKLGDAKQAEMKAIVSQLTDGQPTYERFKELMKQADKLIGGGSKYAASDLIQFGQTSKTYEDALAEFNVILEKDRITGALARLFCDYLGIVLAFFPVFVAVALGMQDRRARMRELVYSRRASSLAVVFVRYAAMVAVMFLPVLALAGYATVLTAGDYAGYAIDRLAFIKYSLGWLLPTLMAAAAVGVLLTELTDSPVAIAAQALWWIIALNSGLTHMEGGYGADLMLRHNTIGNTEVFLANIGVLLVNRIGYTLLALALVAAASRIYELKRKGKLHGKNFGLANLFVHRKVQSEA</sequence>
<feature type="transmembrane region" description="Helical" evidence="1">
    <location>
        <begin position="12"/>
        <end position="30"/>
    </location>
</feature>
<accession>A0A090ZGW0</accession>
<dbReference type="RefSeq" id="WP_036619936.1">
    <property type="nucleotide sequence ID" value="NZ_BGML01000011.1"/>
</dbReference>
<feature type="transmembrane region" description="Helical" evidence="1">
    <location>
        <begin position="166"/>
        <end position="190"/>
    </location>
</feature>
<keyword evidence="3" id="KW-1185">Reference proteome</keyword>
<keyword evidence="1" id="KW-0812">Transmembrane</keyword>
<evidence type="ECO:0000313" key="3">
    <source>
        <dbReference type="Proteomes" id="UP000029278"/>
    </source>
</evidence>
<dbReference type="EMBL" id="JMQA01000018">
    <property type="protein sequence ID" value="KFN10554.1"/>
    <property type="molecule type" value="Genomic_DNA"/>
</dbReference>
<keyword evidence="1" id="KW-0472">Membrane</keyword>
<reference evidence="2 3" key="1">
    <citation type="submission" date="2014-04" db="EMBL/GenBank/DDBJ databases">
        <authorList>
            <person name="Bishop-Lilly K.A."/>
            <person name="Broomall S.M."/>
            <person name="Chain P.S."/>
            <person name="Chertkov O."/>
            <person name="Coyne S.R."/>
            <person name="Daligault H.E."/>
            <person name="Davenport K.W."/>
            <person name="Erkkila T."/>
            <person name="Frey K.G."/>
            <person name="Gibbons H.S."/>
            <person name="Gu W."/>
            <person name="Jaissle J."/>
            <person name="Johnson S.L."/>
            <person name="Koroleva G.I."/>
            <person name="Ladner J.T."/>
            <person name="Lo C.-C."/>
            <person name="Minogue T.D."/>
            <person name="Munk C."/>
            <person name="Palacios G.F."/>
            <person name="Redden C.L."/>
            <person name="Rosenzweig C.N."/>
            <person name="Scholz M.B."/>
            <person name="Teshima H."/>
            <person name="Xu Y."/>
        </authorList>
    </citation>
    <scope>NUCLEOTIDE SEQUENCE [LARGE SCALE GENOMIC DNA]</scope>
    <source>
        <strain evidence="2 3">8244</strain>
    </source>
</reference>
<organism evidence="2 3">
    <name type="scientific">Paenibacillus macerans</name>
    <name type="common">Bacillus macerans</name>
    <dbReference type="NCBI Taxonomy" id="44252"/>
    <lineage>
        <taxon>Bacteria</taxon>
        <taxon>Bacillati</taxon>
        <taxon>Bacillota</taxon>
        <taxon>Bacilli</taxon>
        <taxon>Bacillales</taxon>
        <taxon>Paenibacillaceae</taxon>
        <taxon>Paenibacillus</taxon>
    </lineage>
</organism>
<dbReference type="PATRIC" id="fig|44252.3.peg.1331"/>
<dbReference type="STRING" id="44252.DJ90_875"/>
<protein>
    <submittedName>
        <fullName evidence="2">ABC-2 transporter family protein</fullName>
    </submittedName>
</protein>
<evidence type="ECO:0000256" key="1">
    <source>
        <dbReference type="SAM" id="Phobius"/>
    </source>
</evidence>